<dbReference type="Gene3D" id="3.50.50.60">
    <property type="entry name" value="FAD/NAD(P)-binding domain"/>
    <property type="match status" value="2"/>
</dbReference>
<organism evidence="5 6">
    <name type="scientific">Aspergillus transmontanensis</name>
    <dbReference type="NCBI Taxonomy" id="1034304"/>
    <lineage>
        <taxon>Eukaryota</taxon>
        <taxon>Fungi</taxon>
        <taxon>Dikarya</taxon>
        <taxon>Ascomycota</taxon>
        <taxon>Pezizomycotina</taxon>
        <taxon>Eurotiomycetes</taxon>
        <taxon>Eurotiomycetidae</taxon>
        <taxon>Eurotiales</taxon>
        <taxon>Aspergillaceae</taxon>
        <taxon>Aspergillus</taxon>
        <taxon>Aspergillus subgen. Circumdati</taxon>
    </lineage>
</organism>
<dbReference type="EMBL" id="ML738306">
    <property type="protein sequence ID" value="KAE8316479.1"/>
    <property type="molecule type" value="Genomic_DNA"/>
</dbReference>
<evidence type="ECO:0008006" key="7">
    <source>
        <dbReference type="Google" id="ProtNLM"/>
    </source>
</evidence>
<keyword evidence="2" id="KW-0285">Flavoprotein</keyword>
<evidence type="ECO:0000313" key="6">
    <source>
        <dbReference type="Proteomes" id="UP000325433"/>
    </source>
</evidence>
<dbReference type="Proteomes" id="UP000325433">
    <property type="component" value="Unassembled WGS sequence"/>
</dbReference>
<reference evidence="6" key="1">
    <citation type="submission" date="2019-04" db="EMBL/GenBank/DDBJ databases">
        <title>Friends and foes A comparative genomics studyof 23 Aspergillus species from section Flavi.</title>
        <authorList>
            <consortium name="DOE Joint Genome Institute"/>
            <person name="Kjaerbolling I."/>
            <person name="Vesth T."/>
            <person name="Frisvad J.C."/>
            <person name="Nybo J.L."/>
            <person name="Theobald S."/>
            <person name="Kildgaard S."/>
            <person name="Isbrandt T."/>
            <person name="Kuo A."/>
            <person name="Sato A."/>
            <person name="Lyhne E.K."/>
            <person name="Kogle M.E."/>
            <person name="Wiebenga A."/>
            <person name="Kun R.S."/>
            <person name="Lubbers R.J."/>
            <person name="Makela M.R."/>
            <person name="Barry K."/>
            <person name="Chovatia M."/>
            <person name="Clum A."/>
            <person name="Daum C."/>
            <person name="Haridas S."/>
            <person name="He G."/>
            <person name="LaButti K."/>
            <person name="Lipzen A."/>
            <person name="Mondo S."/>
            <person name="Riley R."/>
            <person name="Salamov A."/>
            <person name="Simmons B.A."/>
            <person name="Magnuson J.K."/>
            <person name="Henrissat B."/>
            <person name="Mortensen U.H."/>
            <person name="Larsen T.O."/>
            <person name="Devries R.P."/>
            <person name="Grigoriev I.V."/>
            <person name="Machida M."/>
            <person name="Baker S.E."/>
            <person name="Andersen M.R."/>
        </authorList>
    </citation>
    <scope>NUCLEOTIDE SEQUENCE [LARGE SCALE GENOMIC DNA]</scope>
    <source>
        <strain evidence="6">CBS 130015</strain>
    </source>
</reference>
<dbReference type="PANTHER" id="PTHR10961:SF45">
    <property type="entry name" value="FAD DEPENDENT OXIDOREDUCTASE DOMAIN-CONTAINING PROTEIN-RELATED"/>
    <property type="match status" value="1"/>
</dbReference>
<dbReference type="SUPFAM" id="SSF51905">
    <property type="entry name" value="FAD/NAD(P)-binding domain"/>
    <property type="match status" value="1"/>
</dbReference>
<dbReference type="GO" id="GO:0050031">
    <property type="term" value="F:L-pipecolate oxidase activity"/>
    <property type="evidence" value="ECO:0007669"/>
    <property type="project" value="TreeGrafter"/>
</dbReference>
<sequence>MEQPSSTPDKSIPSTDCIIIVGAGVFGLTTDLELRKRGYQHVFALDRHMPPVPDKSSIDISKVIRVNYADPFYINLDLEALKMRREKYTEYFNECEFALITESENDPRLERTRQALLMLGQTSNEACGWVNAKAGYSSGCIRVHPDRYLVHNRAESDGYLINASRDKASGSVSTCYPIASIKLSKDKAAKLARLPVAYNLTSGVFIFPPTLDNVLKLVRHDYRYEIAMVAQSTTQIHPWSSVSTPRLFKHSFEPQFILDETDAALRAGLTSLLPQFKDHPRINSRLCLYFDIPKGDFIIDHHPDIASLSLATGDSGYVHRTRWAYKPTGRPMSSGEMYGSRGGPRRVLTRFEQAKL</sequence>
<dbReference type="InterPro" id="IPR036188">
    <property type="entry name" value="FAD/NAD-bd_sf"/>
</dbReference>
<dbReference type="GO" id="GO:0050660">
    <property type="term" value="F:flavin adenine dinucleotide binding"/>
    <property type="evidence" value="ECO:0007669"/>
    <property type="project" value="InterPro"/>
</dbReference>
<keyword evidence="3" id="KW-0274">FAD</keyword>
<dbReference type="AlphaFoldDB" id="A0A5N6W9I5"/>
<name>A0A5N6W9I5_9EURO</name>
<evidence type="ECO:0000256" key="2">
    <source>
        <dbReference type="ARBA" id="ARBA00022630"/>
    </source>
</evidence>
<dbReference type="PANTHER" id="PTHR10961">
    <property type="entry name" value="PEROXISOMAL SARCOSINE OXIDASE"/>
    <property type="match status" value="1"/>
</dbReference>
<accession>A0A5N6W9I5</accession>
<protein>
    <recommendedName>
        <fullName evidence="7">FAD dependent oxidoreductase domain-containing protein</fullName>
    </recommendedName>
</protein>
<evidence type="ECO:0000256" key="3">
    <source>
        <dbReference type="ARBA" id="ARBA00022827"/>
    </source>
</evidence>
<evidence type="ECO:0000256" key="4">
    <source>
        <dbReference type="ARBA" id="ARBA00023002"/>
    </source>
</evidence>
<keyword evidence="4" id="KW-0560">Oxidoreductase</keyword>
<evidence type="ECO:0000313" key="5">
    <source>
        <dbReference type="EMBL" id="KAE8316479.1"/>
    </source>
</evidence>
<keyword evidence="6" id="KW-1185">Reference proteome</keyword>
<proteinExistence type="predicted"/>
<evidence type="ECO:0000256" key="1">
    <source>
        <dbReference type="ARBA" id="ARBA00001974"/>
    </source>
</evidence>
<comment type="cofactor">
    <cofactor evidence="1">
        <name>FAD</name>
        <dbReference type="ChEBI" id="CHEBI:57692"/>
    </cofactor>
</comment>
<dbReference type="GO" id="GO:0004657">
    <property type="term" value="F:proline dehydrogenase activity"/>
    <property type="evidence" value="ECO:0007669"/>
    <property type="project" value="TreeGrafter"/>
</dbReference>
<dbReference type="GO" id="GO:0008115">
    <property type="term" value="F:sarcosine oxidase activity"/>
    <property type="evidence" value="ECO:0007669"/>
    <property type="project" value="TreeGrafter"/>
</dbReference>
<gene>
    <name evidence="5" type="ORF">BDV41DRAFT_562121</name>
</gene>
<dbReference type="InterPro" id="IPR045170">
    <property type="entry name" value="MTOX"/>
</dbReference>
<dbReference type="Gene3D" id="3.30.9.10">
    <property type="entry name" value="D-Amino Acid Oxidase, subunit A, domain 2"/>
    <property type="match status" value="2"/>
</dbReference>